<feature type="transmembrane region" description="Helical" evidence="6">
    <location>
        <begin position="388"/>
        <end position="410"/>
    </location>
</feature>
<dbReference type="PANTHER" id="PTHR23051">
    <property type="entry name" value="SOLUTE CARRIER FAMILY 35, MEMBER F5"/>
    <property type="match status" value="1"/>
</dbReference>
<dbReference type="VEuPathDB" id="TriTrypDB:ADEAN_000966500"/>
<keyword evidence="4 6" id="KW-0472">Membrane</keyword>
<accession>A0A7G2CQL4</accession>
<feature type="transmembrane region" description="Helical" evidence="6">
    <location>
        <begin position="34"/>
        <end position="59"/>
    </location>
</feature>
<feature type="transmembrane region" description="Helical" evidence="6">
    <location>
        <begin position="214"/>
        <end position="232"/>
    </location>
</feature>
<proteinExistence type="predicted"/>
<feature type="region of interest" description="Disordered" evidence="5">
    <location>
        <begin position="124"/>
        <end position="150"/>
    </location>
</feature>
<dbReference type="EMBL" id="LR877168">
    <property type="protein sequence ID" value="CAD2222126.1"/>
    <property type="molecule type" value="Genomic_DNA"/>
</dbReference>
<dbReference type="Pfam" id="PF00892">
    <property type="entry name" value="EamA"/>
    <property type="match status" value="1"/>
</dbReference>
<evidence type="ECO:0000256" key="6">
    <source>
        <dbReference type="SAM" id="Phobius"/>
    </source>
</evidence>
<protein>
    <submittedName>
        <fullName evidence="8">Triose-phosphate Transporter family/Solute carrier family 35/EamA-like transporter family, putative</fullName>
    </submittedName>
</protein>
<feature type="transmembrane region" description="Helical" evidence="6">
    <location>
        <begin position="270"/>
        <end position="288"/>
    </location>
</feature>
<dbReference type="SUPFAM" id="SSF103481">
    <property type="entry name" value="Multidrug resistance efflux transporter EmrE"/>
    <property type="match status" value="1"/>
</dbReference>
<keyword evidence="2 6" id="KW-0812">Transmembrane</keyword>
<evidence type="ECO:0000313" key="9">
    <source>
        <dbReference type="Proteomes" id="UP000515908"/>
    </source>
</evidence>
<dbReference type="Gene3D" id="1.10.3730.20">
    <property type="match status" value="1"/>
</dbReference>
<sequence>MPGEVVFTDGEEENGGVLKPLAKLAGMIKKGSKYALGIFLIVCVALIWVFSSVLIQYIFGELQFNKPYFLTYFNTTGFSLWNLGFFLFPAWERVPFDDDRVEQPLLVEDPRLLHDGWHEEEERARQQQQHRLPASRASRNGTRGAGSQGGVMHTEEVANTAVLDELREYSLPPSASSSFCSTSSVEDFYDVAVTVNVQQRVRVERLRKYSRMKIWKAAAFFCPFWFFANYLFNLSLSRTSVASNTILSSTSSIWTVLLSYVWLRQPVGILKWLGVILCFTGSILVGVSSKEGRDTVGGDIAALISAFFYATYTTILKFFLPDDARYSMPMVFGAVGVINFIFLWPGLVFLHLTRWEVFLMPTFTQFIPLALNSLIGTNLSDVLWARSVILTSPVVATLGLSLTIPLSMVVDAVLSDAHFGGKYIAGAVLVLCGFICASLPFHVDIIRIIKDWKS</sequence>
<feature type="transmembrane region" description="Helical" evidence="6">
    <location>
        <begin position="244"/>
        <end position="263"/>
    </location>
</feature>
<evidence type="ECO:0000256" key="2">
    <source>
        <dbReference type="ARBA" id="ARBA00022692"/>
    </source>
</evidence>
<dbReference type="OrthoDB" id="1436450at2759"/>
<feature type="domain" description="EamA" evidence="7">
    <location>
        <begin position="212"/>
        <end position="285"/>
    </location>
</feature>
<organism evidence="8 9">
    <name type="scientific">Angomonas deanei</name>
    <dbReference type="NCBI Taxonomy" id="59799"/>
    <lineage>
        <taxon>Eukaryota</taxon>
        <taxon>Discoba</taxon>
        <taxon>Euglenozoa</taxon>
        <taxon>Kinetoplastea</taxon>
        <taxon>Metakinetoplastina</taxon>
        <taxon>Trypanosomatida</taxon>
        <taxon>Trypanosomatidae</taxon>
        <taxon>Strigomonadinae</taxon>
        <taxon>Angomonas</taxon>
    </lineage>
</organism>
<feature type="transmembrane region" description="Helical" evidence="6">
    <location>
        <begin position="300"/>
        <end position="319"/>
    </location>
</feature>
<gene>
    <name evidence="8" type="ORF">ADEAN_000966500</name>
</gene>
<evidence type="ECO:0000256" key="5">
    <source>
        <dbReference type="SAM" id="MobiDB-lite"/>
    </source>
</evidence>
<evidence type="ECO:0000259" key="7">
    <source>
        <dbReference type="Pfam" id="PF00892"/>
    </source>
</evidence>
<dbReference type="PANTHER" id="PTHR23051:SF0">
    <property type="entry name" value="SOLUTE CARRIER FAMILY 35 MEMBER F5"/>
    <property type="match status" value="1"/>
</dbReference>
<feature type="transmembrane region" description="Helical" evidence="6">
    <location>
        <begin position="422"/>
        <end position="443"/>
    </location>
</feature>
<evidence type="ECO:0000256" key="4">
    <source>
        <dbReference type="ARBA" id="ARBA00023136"/>
    </source>
</evidence>
<evidence type="ECO:0000256" key="1">
    <source>
        <dbReference type="ARBA" id="ARBA00004141"/>
    </source>
</evidence>
<dbReference type="AlphaFoldDB" id="A0A7G2CQL4"/>
<dbReference type="GO" id="GO:0016020">
    <property type="term" value="C:membrane"/>
    <property type="evidence" value="ECO:0007669"/>
    <property type="project" value="UniProtKB-SubCell"/>
</dbReference>
<reference evidence="8 9" key="1">
    <citation type="submission" date="2020-08" db="EMBL/GenBank/DDBJ databases">
        <authorList>
            <person name="Newling K."/>
            <person name="Davey J."/>
            <person name="Forrester S."/>
        </authorList>
    </citation>
    <scope>NUCLEOTIDE SEQUENCE [LARGE SCALE GENOMIC DNA]</scope>
    <source>
        <strain evidence="9">Crithidia deanei Carvalho (ATCC PRA-265)</strain>
    </source>
</reference>
<comment type="subcellular location">
    <subcellularLocation>
        <location evidence="1">Membrane</location>
        <topology evidence="1">Multi-pass membrane protein</topology>
    </subcellularLocation>
</comment>
<evidence type="ECO:0000256" key="3">
    <source>
        <dbReference type="ARBA" id="ARBA00022989"/>
    </source>
</evidence>
<feature type="transmembrane region" description="Helical" evidence="6">
    <location>
        <begin position="71"/>
        <end position="91"/>
    </location>
</feature>
<dbReference type="InterPro" id="IPR037185">
    <property type="entry name" value="EmrE-like"/>
</dbReference>
<name>A0A7G2CQL4_9TRYP</name>
<keyword evidence="3 6" id="KW-1133">Transmembrane helix</keyword>
<evidence type="ECO:0000313" key="8">
    <source>
        <dbReference type="EMBL" id="CAD2222126.1"/>
    </source>
</evidence>
<dbReference type="Proteomes" id="UP000515908">
    <property type="component" value="Chromosome 24"/>
</dbReference>
<dbReference type="InterPro" id="IPR000620">
    <property type="entry name" value="EamA_dom"/>
</dbReference>
<feature type="transmembrane region" description="Helical" evidence="6">
    <location>
        <begin position="331"/>
        <end position="352"/>
    </location>
</feature>
<feature type="transmembrane region" description="Helical" evidence="6">
    <location>
        <begin position="358"/>
        <end position="376"/>
    </location>
</feature>
<keyword evidence="9" id="KW-1185">Reference proteome</keyword>